<protein>
    <submittedName>
        <fullName evidence="1">Uncharacterized protein</fullName>
    </submittedName>
</protein>
<dbReference type="Gene3D" id="3.90.550.10">
    <property type="entry name" value="Spore Coat Polysaccharide Biosynthesis Protein SpsA, Chain A"/>
    <property type="match status" value="1"/>
</dbReference>
<keyword evidence="2" id="KW-1185">Reference proteome</keyword>
<dbReference type="STRING" id="53326.A0A016V7C5"/>
<dbReference type="GO" id="GO:0016020">
    <property type="term" value="C:membrane"/>
    <property type="evidence" value="ECO:0007669"/>
    <property type="project" value="GOC"/>
</dbReference>
<dbReference type="SUPFAM" id="SSF53448">
    <property type="entry name" value="Nucleotide-diphospho-sugar transferases"/>
    <property type="match status" value="1"/>
</dbReference>
<comment type="caution">
    <text evidence="1">The sequence shown here is derived from an EMBL/GenBank/DDBJ whole genome shotgun (WGS) entry which is preliminary data.</text>
</comment>
<accession>A0A016V7C5</accession>
<dbReference type="OrthoDB" id="5858053at2759"/>
<dbReference type="GO" id="GO:0033842">
    <property type="term" value="F:N-acetyl-beta-glucosaminyl-derivative 4-beta-N-acetylgalactosaminyltransferase activity"/>
    <property type="evidence" value="ECO:0007669"/>
    <property type="project" value="TreeGrafter"/>
</dbReference>
<dbReference type="InterPro" id="IPR003859">
    <property type="entry name" value="Galactosyl_T"/>
</dbReference>
<gene>
    <name evidence="1" type="primary">Acey_s0016.g3021</name>
    <name evidence="1" type="ORF">Y032_0016g3021</name>
</gene>
<dbReference type="GO" id="GO:0008378">
    <property type="term" value="F:galactosyltransferase activity"/>
    <property type="evidence" value="ECO:0007669"/>
    <property type="project" value="TreeGrafter"/>
</dbReference>
<dbReference type="PANTHER" id="PTHR19300:SF57">
    <property type="entry name" value="BETA-1,4-N-ACETYLGALACTOSAMINYLTRANSFERASE"/>
    <property type="match status" value="1"/>
</dbReference>
<name>A0A016V7C5_9BILA</name>
<reference evidence="2" key="1">
    <citation type="journal article" date="2015" name="Nat. Genet.">
        <title>The genome and transcriptome of the zoonotic hookworm Ancylostoma ceylanicum identify infection-specific gene families.</title>
        <authorList>
            <person name="Schwarz E.M."/>
            <person name="Hu Y."/>
            <person name="Antoshechkin I."/>
            <person name="Miller M.M."/>
            <person name="Sternberg P.W."/>
            <person name="Aroian R.V."/>
        </authorList>
    </citation>
    <scope>NUCLEOTIDE SEQUENCE</scope>
    <source>
        <strain evidence="2">HY135</strain>
    </source>
</reference>
<dbReference type="GO" id="GO:0005794">
    <property type="term" value="C:Golgi apparatus"/>
    <property type="evidence" value="ECO:0007669"/>
    <property type="project" value="TreeGrafter"/>
</dbReference>
<dbReference type="Proteomes" id="UP000024635">
    <property type="component" value="Unassembled WGS sequence"/>
</dbReference>
<proteinExistence type="predicted"/>
<dbReference type="InterPro" id="IPR029044">
    <property type="entry name" value="Nucleotide-diphossugar_trans"/>
</dbReference>
<evidence type="ECO:0000313" key="2">
    <source>
        <dbReference type="Proteomes" id="UP000024635"/>
    </source>
</evidence>
<organism evidence="1 2">
    <name type="scientific">Ancylostoma ceylanicum</name>
    <dbReference type="NCBI Taxonomy" id="53326"/>
    <lineage>
        <taxon>Eukaryota</taxon>
        <taxon>Metazoa</taxon>
        <taxon>Ecdysozoa</taxon>
        <taxon>Nematoda</taxon>
        <taxon>Chromadorea</taxon>
        <taxon>Rhabditida</taxon>
        <taxon>Rhabditina</taxon>
        <taxon>Rhabditomorpha</taxon>
        <taxon>Strongyloidea</taxon>
        <taxon>Ancylostomatidae</taxon>
        <taxon>Ancylostomatinae</taxon>
        <taxon>Ancylostoma</taxon>
    </lineage>
</organism>
<dbReference type="GO" id="GO:0006688">
    <property type="term" value="P:glycosphingolipid biosynthetic process"/>
    <property type="evidence" value="ECO:0007669"/>
    <property type="project" value="TreeGrafter"/>
</dbReference>
<sequence length="133" mass="15266">MTSEFKVVGHSSNMSNISSVFGWRVEIISAGYKVERYNTSIARYKMIKHGKDSSNPVNPCRYKLLAKTKRDWKTDGLSSLRYKLLNVTLKPLYTHILVDLLEAEEKPSVNKQFCEVKNVKQKRNLSIGETRIA</sequence>
<dbReference type="PANTHER" id="PTHR19300">
    <property type="entry name" value="BETA-1,4-GALACTOSYLTRANSFERASE"/>
    <property type="match status" value="1"/>
</dbReference>
<dbReference type="AlphaFoldDB" id="A0A016V7C5"/>
<dbReference type="GO" id="GO:0005975">
    <property type="term" value="P:carbohydrate metabolic process"/>
    <property type="evidence" value="ECO:0007669"/>
    <property type="project" value="InterPro"/>
</dbReference>
<evidence type="ECO:0000313" key="1">
    <source>
        <dbReference type="EMBL" id="EYC22927.1"/>
    </source>
</evidence>
<dbReference type="EMBL" id="JARK01001352">
    <property type="protein sequence ID" value="EYC22927.1"/>
    <property type="molecule type" value="Genomic_DNA"/>
</dbReference>